<sequence>KGEKGNEKGKGFPSLPCLGDTY</sequence>
<keyword evidence="3" id="KW-1185">Reference proteome</keyword>
<accession>A0A391PAZ4</accession>
<dbReference type="AlphaFoldDB" id="A0A391PAZ4"/>
<name>A0A391PAZ4_9EUKA</name>
<feature type="region of interest" description="Disordered" evidence="1">
    <location>
        <begin position="1"/>
        <end position="22"/>
    </location>
</feature>
<feature type="compositionally biased region" description="Basic and acidic residues" evidence="1">
    <location>
        <begin position="1"/>
        <end position="10"/>
    </location>
</feature>
<reference evidence="2 3" key="1">
    <citation type="journal article" date="2018" name="PLoS ONE">
        <title>The draft genome of Kipferlia bialata reveals reductive genome evolution in fornicate parasites.</title>
        <authorList>
            <person name="Tanifuji G."/>
            <person name="Takabayashi S."/>
            <person name="Kume K."/>
            <person name="Takagi M."/>
            <person name="Nakayama T."/>
            <person name="Kamikawa R."/>
            <person name="Inagaki Y."/>
            <person name="Hashimoto T."/>
        </authorList>
    </citation>
    <scope>NUCLEOTIDE SEQUENCE [LARGE SCALE GENOMIC DNA]</scope>
    <source>
        <strain evidence="2">NY0173</strain>
    </source>
</reference>
<proteinExistence type="predicted"/>
<dbReference type="Proteomes" id="UP000265618">
    <property type="component" value="Unassembled WGS sequence"/>
</dbReference>
<protein>
    <submittedName>
        <fullName evidence="2">Uncharacterized protein</fullName>
    </submittedName>
</protein>
<feature type="non-terminal residue" evidence="2">
    <location>
        <position position="1"/>
    </location>
</feature>
<evidence type="ECO:0000313" key="3">
    <source>
        <dbReference type="Proteomes" id="UP000265618"/>
    </source>
</evidence>
<evidence type="ECO:0000313" key="2">
    <source>
        <dbReference type="EMBL" id="GCA64592.1"/>
    </source>
</evidence>
<organism evidence="2 3">
    <name type="scientific">Kipferlia bialata</name>
    <dbReference type="NCBI Taxonomy" id="797122"/>
    <lineage>
        <taxon>Eukaryota</taxon>
        <taxon>Metamonada</taxon>
        <taxon>Carpediemonas-like organisms</taxon>
        <taxon>Kipferlia</taxon>
    </lineage>
</organism>
<gene>
    <name evidence="2" type="ORF">KIPB_014746</name>
</gene>
<evidence type="ECO:0000256" key="1">
    <source>
        <dbReference type="SAM" id="MobiDB-lite"/>
    </source>
</evidence>
<comment type="caution">
    <text evidence="2">The sequence shown here is derived from an EMBL/GenBank/DDBJ whole genome shotgun (WGS) entry which is preliminary data.</text>
</comment>
<dbReference type="EMBL" id="BDIP01007781">
    <property type="protein sequence ID" value="GCA64592.1"/>
    <property type="molecule type" value="Genomic_DNA"/>
</dbReference>